<proteinExistence type="inferred from homology"/>
<keyword evidence="6 7" id="KW-0472">Membrane</keyword>
<evidence type="ECO:0000256" key="2">
    <source>
        <dbReference type="ARBA" id="ARBA00008789"/>
    </source>
</evidence>
<sequence length="478" mass="54102">MAKMPSFVNDTSSADNQNSGMQKKPASLYCDGNGSPNTETDGSRLSVLAKQPLDFLTRTDERNFTVTNSDIVWTVVSILSRIVSILLNINLAYDYYRKGKVDYFIWTTCGIVVPGIVTSTLTVYMYLEDMKEHKKVRKRCCEILIFIIIVPLFFRYCQSLAYAIQSKIAEARNDRDAQKKYYEFMIQEDSDVALVRIFECLLEAAPQKILQLTIVLSGEDRITWPQLLAIFGAITGIAWCMASYYRCIRFSQPDKRHMSWLGTISQILWHFFVTMSRILAIATVASIFPKYMLIACFAHSFTMTLWIFFFDRSPFCSSTMLHSFLFSLVLGVVFIFTYILPRVGRTFYRYLIYYSLCGVENLVCVVIYLCYVRNATIRESFYLPLLAAAPIAPFAIGILSMVCYYKNFHPNIMSRKHQEDASSASAGSGSATSEEAQPRSAVNGAAKETSGVTNTKNSGCDCSSQYCFHSSNKLMSVC</sequence>
<dbReference type="Proteomes" id="UP000682892">
    <property type="component" value="Chromosome 2"/>
</dbReference>
<dbReference type="PANTHER" id="PTHR16024">
    <property type="entry name" value="XK-RELATED PROTEIN"/>
    <property type="match status" value="1"/>
</dbReference>
<feature type="transmembrane region" description="Helical" evidence="7">
    <location>
        <begin position="227"/>
        <end position="247"/>
    </location>
</feature>
<keyword evidence="4 7" id="KW-0812">Transmembrane</keyword>
<evidence type="ECO:0000256" key="6">
    <source>
        <dbReference type="ARBA" id="ARBA00023136"/>
    </source>
</evidence>
<evidence type="ECO:0000313" key="9">
    <source>
        <dbReference type="EMBL" id="EAT34830.1"/>
    </source>
</evidence>
<reference evidence="9" key="2">
    <citation type="journal article" date="2007" name="Science">
        <title>Genome sequence of Aedes aegypti, a major arbovirus vector.</title>
        <authorList>
            <person name="Nene V."/>
            <person name="Wortman J.R."/>
            <person name="Lawson D."/>
            <person name="Haas B."/>
            <person name="Kodira C."/>
            <person name="Tu Z.J."/>
            <person name="Loftus B."/>
            <person name="Xi Z."/>
            <person name="Megy K."/>
            <person name="Grabherr M."/>
            <person name="Ren Q."/>
            <person name="Zdobnov E.M."/>
            <person name="Lobo N.F."/>
            <person name="Campbell K.S."/>
            <person name="Brown S.E."/>
            <person name="Bonaldo M.F."/>
            <person name="Zhu J."/>
            <person name="Sinkins S.P."/>
            <person name="Hogenkamp D.G."/>
            <person name="Amedeo P."/>
            <person name="Arensburger P."/>
            <person name="Atkinson P.W."/>
            <person name="Bidwell S."/>
            <person name="Biedler J."/>
            <person name="Birney E."/>
            <person name="Bruggner R.V."/>
            <person name="Costas J."/>
            <person name="Coy M.R."/>
            <person name="Crabtree J."/>
            <person name="Crawford M."/>
            <person name="Debruyn B."/>
            <person name="Decaprio D."/>
            <person name="Eiglmeier K."/>
            <person name="Eisenstadt E."/>
            <person name="El-Dorry H."/>
            <person name="Gelbart W.M."/>
            <person name="Gomes S.L."/>
            <person name="Hammond M."/>
            <person name="Hannick L.I."/>
            <person name="Hogan J.R."/>
            <person name="Holmes M.H."/>
            <person name="Jaffe D."/>
            <person name="Johnston J.S."/>
            <person name="Kennedy R.C."/>
            <person name="Koo H."/>
            <person name="Kravitz S."/>
            <person name="Kriventseva E.V."/>
            <person name="Kulp D."/>
            <person name="Labutti K."/>
            <person name="Lee E."/>
            <person name="Li S."/>
            <person name="Lovin D.D."/>
            <person name="Mao C."/>
            <person name="Mauceli E."/>
            <person name="Menck C.F."/>
            <person name="Miller J.R."/>
            <person name="Montgomery P."/>
            <person name="Mori A."/>
            <person name="Nascimento A.L."/>
            <person name="Naveira H.F."/>
            <person name="Nusbaum C."/>
            <person name="O'leary S."/>
            <person name="Orvis J."/>
            <person name="Pertea M."/>
            <person name="Quesneville H."/>
            <person name="Reidenbach K.R."/>
            <person name="Rogers Y.H."/>
            <person name="Roth C.W."/>
            <person name="Schneider J.R."/>
            <person name="Schatz M."/>
            <person name="Shumway M."/>
            <person name="Stanke M."/>
            <person name="Stinson E.O."/>
            <person name="Tubio J.M."/>
            <person name="Vanzee J.P."/>
            <person name="Verjovski-Almeida S."/>
            <person name="Werner D."/>
            <person name="White O."/>
            <person name="Wyder S."/>
            <person name="Zeng Q."/>
            <person name="Zhao Q."/>
            <person name="Zhao Y."/>
            <person name="Hill C.A."/>
            <person name="Raikhel A.S."/>
            <person name="Soares M.B."/>
            <person name="Knudson D.L."/>
            <person name="Lee N.H."/>
            <person name="Galagan J."/>
            <person name="Salzberg S.L."/>
            <person name="Paulsen I.T."/>
            <person name="Dimopoulos G."/>
            <person name="Collins F.H."/>
            <person name="Birren B."/>
            <person name="Fraser-Liggett C.M."/>
            <person name="Severson D.W."/>
        </authorList>
    </citation>
    <scope>NUCLEOTIDE SEQUENCE [LARGE SCALE GENOMIC DNA]</scope>
    <source>
        <strain evidence="9">Liverpool</strain>
    </source>
</reference>
<feature type="compositionally biased region" description="Low complexity" evidence="8">
    <location>
        <begin position="422"/>
        <end position="435"/>
    </location>
</feature>
<evidence type="ECO:0000256" key="7">
    <source>
        <dbReference type="RuleBase" id="RU910716"/>
    </source>
</evidence>
<dbReference type="AlphaFoldDB" id="Q16KK2"/>
<feature type="transmembrane region" description="Helical" evidence="7">
    <location>
        <begin position="321"/>
        <end position="340"/>
    </location>
</feature>
<dbReference type="PaxDb" id="7159-AAEL012957-PA"/>
<evidence type="ECO:0000256" key="5">
    <source>
        <dbReference type="ARBA" id="ARBA00022989"/>
    </source>
</evidence>
<dbReference type="VEuPathDB" id="VectorBase:AAEL026256"/>
<dbReference type="InterPro" id="IPR018629">
    <property type="entry name" value="XK-rel"/>
</dbReference>
<dbReference type="InterPro" id="IPR050895">
    <property type="entry name" value="XK-related_scramblase"/>
</dbReference>
<dbReference type="GO" id="GO:1902742">
    <property type="term" value="P:apoptotic process involved in development"/>
    <property type="evidence" value="ECO:0007669"/>
    <property type="project" value="TreeGrafter"/>
</dbReference>
<accession>Q16KK2</accession>
<dbReference type="PhylomeDB" id="Q16KK2"/>
<dbReference type="OMA" id="GRTHCRL"/>
<feature type="transmembrane region" description="Helical" evidence="7">
    <location>
        <begin position="139"/>
        <end position="156"/>
    </location>
</feature>
<evidence type="ECO:0000256" key="8">
    <source>
        <dbReference type="SAM" id="MobiDB-lite"/>
    </source>
</evidence>
<dbReference type="GO" id="GO:0070782">
    <property type="term" value="P:phosphatidylserine exposure on apoptotic cell surface"/>
    <property type="evidence" value="ECO:0007669"/>
    <property type="project" value="TreeGrafter"/>
</dbReference>
<reference evidence="9" key="3">
    <citation type="submission" date="2012-09" db="EMBL/GenBank/DDBJ databases">
        <authorList>
            <consortium name="VectorBase"/>
        </authorList>
    </citation>
    <scope>NUCLEOTIDE SEQUENCE</scope>
    <source>
        <strain evidence="9">Liverpool</strain>
    </source>
</reference>
<feature type="transmembrane region" description="Helical" evidence="7">
    <location>
        <begin position="103"/>
        <end position="127"/>
    </location>
</feature>
<feature type="transmembrane region" description="Helical" evidence="7">
    <location>
        <begin position="291"/>
        <end position="309"/>
    </location>
</feature>
<evidence type="ECO:0000313" key="10">
    <source>
        <dbReference type="Proteomes" id="UP000682892"/>
    </source>
</evidence>
<evidence type="ECO:0000256" key="3">
    <source>
        <dbReference type="ARBA" id="ARBA00022475"/>
    </source>
</evidence>
<dbReference type="EMBL" id="CH477953">
    <property type="protein sequence ID" value="EAT34830.1"/>
    <property type="molecule type" value="Genomic_DNA"/>
</dbReference>
<feature type="transmembrane region" description="Helical" evidence="7">
    <location>
        <begin position="352"/>
        <end position="371"/>
    </location>
</feature>
<feature type="transmembrane region" description="Helical" evidence="7">
    <location>
        <begin position="71"/>
        <end position="91"/>
    </location>
</feature>
<dbReference type="PANTHER" id="PTHR16024:SF6">
    <property type="entry name" value="XK-RELATED PROTEIN"/>
    <property type="match status" value="1"/>
</dbReference>
<evidence type="ECO:0000256" key="1">
    <source>
        <dbReference type="ARBA" id="ARBA00004651"/>
    </source>
</evidence>
<dbReference type="eggNOG" id="KOG0045">
    <property type="taxonomic scope" value="Eukaryota"/>
</dbReference>
<feature type="transmembrane region" description="Helical" evidence="7">
    <location>
        <begin position="383"/>
        <end position="405"/>
    </location>
</feature>
<feature type="compositionally biased region" description="Polar residues" evidence="8">
    <location>
        <begin position="8"/>
        <end position="21"/>
    </location>
</feature>
<gene>
    <name evidence="9" type="ORF">AaeL_AAEL012957</name>
</gene>
<comment type="subcellular location">
    <subcellularLocation>
        <location evidence="1">Cell membrane</location>
        <topology evidence="1">Multi-pass membrane protein</topology>
    </subcellularLocation>
    <subcellularLocation>
        <location evidence="7">Membrane</location>
        <topology evidence="7">Multi-pass membrane protein</topology>
    </subcellularLocation>
</comment>
<evidence type="ECO:0000256" key="4">
    <source>
        <dbReference type="ARBA" id="ARBA00022692"/>
    </source>
</evidence>
<keyword evidence="3" id="KW-1003">Cell membrane</keyword>
<dbReference type="GO" id="GO:0043652">
    <property type="term" value="P:engulfment of apoptotic cell"/>
    <property type="evidence" value="ECO:0007669"/>
    <property type="project" value="TreeGrafter"/>
</dbReference>
<dbReference type="HOGENOM" id="CLU_028534_4_1_1"/>
<dbReference type="Pfam" id="PF09815">
    <property type="entry name" value="XK-related"/>
    <property type="match status" value="1"/>
</dbReference>
<organism evidence="9 10">
    <name type="scientific">Aedes aegypti</name>
    <name type="common">Yellowfever mosquito</name>
    <name type="synonym">Culex aegypti</name>
    <dbReference type="NCBI Taxonomy" id="7159"/>
    <lineage>
        <taxon>Eukaryota</taxon>
        <taxon>Metazoa</taxon>
        <taxon>Ecdysozoa</taxon>
        <taxon>Arthropoda</taxon>
        <taxon>Hexapoda</taxon>
        <taxon>Insecta</taxon>
        <taxon>Pterygota</taxon>
        <taxon>Neoptera</taxon>
        <taxon>Endopterygota</taxon>
        <taxon>Diptera</taxon>
        <taxon>Nematocera</taxon>
        <taxon>Culicoidea</taxon>
        <taxon>Culicidae</taxon>
        <taxon>Culicinae</taxon>
        <taxon>Aedini</taxon>
        <taxon>Aedes</taxon>
        <taxon>Stegomyia</taxon>
    </lineage>
</organism>
<comment type="similarity">
    <text evidence="2 7">Belongs to the XK family.</text>
</comment>
<name>Q16KK2_AEDAE</name>
<feature type="region of interest" description="Disordered" evidence="8">
    <location>
        <begin position="422"/>
        <end position="456"/>
    </location>
</feature>
<dbReference type="GO" id="GO:0005886">
    <property type="term" value="C:plasma membrane"/>
    <property type="evidence" value="ECO:0007669"/>
    <property type="project" value="UniProtKB-SubCell"/>
</dbReference>
<keyword evidence="5 7" id="KW-1133">Transmembrane helix</keyword>
<feature type="transmembrane region" description="Helical" evidence="7">
    <location>
        <begin position="267"/>
        <end position="285"/>
    </location>
</feature>
<protein>
    <recommendedName>
        <fullName evidence="7">XK-related protein</fullName>
    </recommendedName>
</protein>
<reference evidence="9" key="1">
    <citation type="submission" date="2005-10" db="EMBL/GenBank/DDBJ databases">
        <authorList>
            <person name="Loftus B.J."/>
            <person name="Nene V.M."/>
            <person name="Hannick L.I."/>
            <person name="Bidwell S."/>
            <person name="Haas B."/>
            <person name="Amedeo P."/>
            <person name="Orvis J."/>
            <person name="Wortman J.R."/>
            <person name="White O.R."/>
            <person name="Salzberg S."/>
            <person name="Shumway M."/>
            <person name="Koo H."/>
            <person name="Zhao Y."/>
            <person name="Holmes M."/>
            <person name="Miller J."/>
            <person name="Schatz M."/>
            <person name="Pop M."/>
            <person name="Pai G."/>
            <person name="Utterback T."/>
            <person name="Rogers Y.-H."/>
            <person name="Kravitz S."/>
            <person name="Fraser C.M."/>
        </authorList>
    </citation>
    <scope>NUCLEOTIDE SEQUENCE</scope>
    <source>
        <strain evidence="9">Liverpool</strain>
    </source>
</reference>
<feature type="region of interest" description="Disordered" evidence="8">
    <location>
        <begin position="1"/>
        <end position="43"/>
    </location>
</feature>